<evidence type="ECO:0000256" key="2">
    <source>
        <dbReference type="ARBA" id="ARBA00022964"/>
    </source>
</evidence>
<keyword evidence="2 7" id="KW-0223">Dioxygenase</keyword>
<dbReference type="AlphaFoldDB" id="A0A2X2CC08"/>
<protein>
    <submittedName>
        <fullName evidence="7">Alpha-ketoglutarate-dependent dioxygenase AlkB</fullName>
        <ecNumber evidence="7">1.14.11.-</ecNumber>
    </submittedName>
</protein>
<keyword evidence="3 7" id="KW-0560">Oxidoreductase</keyword>
<keyword evidence="1 5" id="KW-0479">Metal-binding</keyword>
<gene>
    <name evidence="7" type="primary">alkB</name>
    <name evidence="7" type="ORF">NCTC11842_01384</name>
</gene>
<comment type="cofactor">
    <cofactor evidence="5">
        <name>Fe(2+)</name>
        <dbReference type="ChEBI" id="CHEBI:29033"/>
    </cofactor>
    <text evidence="5">Binds 1 Fe(2+) ion per subunit.</text>
</comment>
<proteinExistence type="predicted"/>
<evidence type="ECO:0000256" key="5">
    <source>
        <dbReference type="PIRSR" id="PIRSR604574-2"/>
    </source>
</evidence>
<reference evidence="7 8" key="1">
    <citation type="submission" date="2018-06" db="EMBL/GenBank/DDBJ databases">
        <authorList>
            <consortium name="Pathogen Informatics"/>
            <person name="Doyle S."/>
        </authorList>
    </citation>
    <scope>NUCLEOTIDE SEQUENCE [LARGE SCALE GENOMIC DNA]</scope>
    <source>
        <strain evidence="7 8">NCTC11842</strain>
    </source>
</reference>
<dbReference type="InterPro" id="IPR004574">
    <property type="entry name" value="Alkb"/>
</dbReference>
<dbReference type="PANTHER" id="PTHR16557">
    <property type="entry name" value="ALKYLATED DNA REPAIR PROTEIN ALKB-RELATED"/>
    <property type="match status" value="1"/>
</dbReference>
<evidence type="ECO:0000313" key="7">
    <source>
        <dbReference type="EMBL" id="SPZ04864.1"/>
    </source>
</evidence>
<dbReference type="GO" id="GO:0035516">
    <property type="term" value="F:broad specificity oxidative DNA demethylase activity"/>
    <property type="evidence" value="ECO:0007669"/>
    <property type="project" value="TreeGrafter"/>
</dbReference>
<feature type="domain" description="Fe2OG dioxygenase" evidence="6">
    <location>
        <begin position="115"/>
        <end position="215"/>
    </location>
</feature>
<organism evidence="7 8">
    <name type="scientific">Pseudomonas luteola</name>
    <dbReference type="NCBI Taxonomy" id="47886"/>
    <lineage>
        <taxon>Bacteria</taxon>
        <taxon>Pseudomonadati</taxon>
        <taxon>Pseudomonadota</taxon>
        <taxon>Gammaproteobacteria</taxon>
        <taxon>Pseudomonadales</taxon>
        <taxon>Pseudomonadaceae</taxon>
        <taxon>Pseudomonas</taxon>
    </lineage>
</organism>
<dbReference type="PROSITE" id="PS51471">
    <property type="entry name" value="FE2OG_OXY"/>
    <property type="match status" value="1"/>
</dbReference>
<feature type="binding site" evidence="5">
    <location>
        <position position="135"/>
    </location>
    <ligand>
        <name>Fe cation</name>
        <dbReference type="ChEBI" id="CHEBI:24875"/>
        <note>catalytic</note>
    </ligand>
</feature>
<dbReference type="GO" id="GO:0005737">
    <property type="term" value="C:cytoplasm"/>
    <property type="evidence" value="ECO:0007669"/>
    <property type="project" value="TreeGrafter"/>
</dbReference>
<feature type="binding site" evidence="5">
    <location>
        <position position="133"/>
    </location>
    <ligand>
        <name>Fe cation</name>
        <dbReference type="ChEBI" id="CHEBI:24875"/>
        <note>catalytic</note>
    </ligand>
</feature>
<dbReference type="InterPro" id="IPR027450">
    <property type="entry name" value="AlkB-like"/>
</dbReference>
<dbReference type="GO" id="GO:0035515">
    <property type="term" value="F:oxidative RNA demethylase activity"/>
    <property type="evidence" value="ECO:0007669"/>
    <property type="project" value="TreeGrafter"/>
</dbReference>
<evidence type="ECO:0000256" key="3">
    <source>
        <dbReference type="ARBA" id="ARBA00023002"/>
    </source>
</evidence>
<dbReference type="GO" id="GO:0008198">
    <property type="term" value="F:ferrous iron binding"/>
    <property type="evidence" value="ECO:0007669"/>
    <property type="project" value="TreeGrafter"/>
</dbReference>
<keyword evidence="4 5" id="KW-0408">Iron</keyword>
<dbReference type="Pfam" id="PF13532">
    <property type="entry name" value="2OG-FeII_Oxy_2"/>
    <property type="match status" value="1"/>
</dbReference>
<dbReference type="EC" id="1.14.11.-" evidence="7"/>
<dbReference type="GO" id="GO:0035513">
    <property type="term" value="P:oxidative RNA demethylation"/>
    <property type="evidence" value="ECO:0007669"/>
    <property type="project" value="TreeGrafter"/>
</dbReference>
<evidence type="ECO:0000313" key="8">
    <source>
        <dbReference type="Proteomes" id="UP000250443"/>
    </source>
</evidence>
<dbReference type="SUPFAM" id="SSF51197">
    <property type="entry name" value="Clavaminate synthase-like"/>
    <property type="match status" value="1"/>
</dbReference>
<name>A0A2X2CC08_PSELU</name>
<feature type="binding site" evidence="5">
    <location>
        <position position="189"/>
    </location>
    <ligand>
        <name>Fe cation</name>
        <dbReference type="ChEBI" id="CHEBI:24875"/>
        <note>catalytic</note>
    </ligand>
</feature>
<dbReference type="InterPro" id="IPR037151">
    <property type="entry name" value="AlkB-like_sf"/>
</dbReference>
<dbReference type="InterPro" id="IPR005123">
    <property type="entry name" value="Oxoglu/Fe-dep_dioxygenase_dom"/>
</dbReference>
<evidence type="ECO:0000256" key="4">
    <source>
        <dbReference type="ARBA" id="ARBA00023004"/>
    </source>
</evidence>
<dbReference type="EMBL" id="UAUF01000010">
    <property type="protein sequence ID" value="SPZ04864.1"/>
    <property type="molecule type" value="Genomic_DNA"/>
</dbReference>
<dbReference type="Gene3D" id="2.60.120.590">
    <property type="entry name" value="Alpha-ketoglutarate-dependent dioxygenase AlkB-like"/>
    <property type="match status" value="1"/>
</dbReference>
<dbReference type="PANTHER" id="PTHR16557:SF2">
    <property type="entry name" value="NUCLEIC ACID DIOXYGENASE ALKBH1"/>
    <property type="match status" value="1"/>
</dbReference>
<sequence>MTPDLFAKTSDRTYEQIGRSSFVLRGFANEYIDQIIKTIGEITALSPFRHMITPGGYKMSVALTNCGPLGWTTNKKGYFYTSHDPENNQPWPAMPSIFSSLAANAAAVAGFENFKPDACLINRYSLGSKLSLHQDKNEKDFTAPIVSVSLGMSAVFLFGGHDRKDPVQRIILHHGDVAVWGGIDRLRYHGVMPLKGNAHEALGYQRINFTFRKVS</sequence>
<accession>A0A2X2CC08</accession>
<evidence type="ECO:0000259" key="6">
    <source>
        <dbReference type="PROSITE" id="PS51471"/>
    </source>
</evidence>
<evidence type="ECO:0000256" key="1">
    <source>
        <dbReference type="ARBA" id="ARBA00022723"/>
    </source>
</evidence>
<dbReference type="NCBIfam" id="NF011930">
    <property type="entry name" value="PRK15401.1"/>
    <property type="match status" value="1"/>
</dbReference>
<dbReference type="Proteomes" id="UP000250443">
    <property type="component" value="Unassembled WGS sequence"/>
</dbReference>